<sequence length="793" mass="94321">MNNLIKRSFILNYPNNINPLLIRSFTKKNNAQRKFPTTMLKLKKKISLDLKQKEEEIEKKIENLLIKEEEIEIKKQEKKDNLLLKKQQQQENENNNNNINNNNSYNNILIGFGKNNLRGDSFLEKEKEISNKQKEISDKQKEKEKLEKRKENIKLMKSEYLEKIKTDMEKRKRLNLYNRLKSHQENITKNRLLNKQKSETLSMVGRNKSEPFERSLENSEELVIKKFRDQKDPLSFQDRIDLHLHSFQIHLKNNLFKSNYPMIYNNLNGLVLSESNMELIEKSVEGEDYYKIIEMARPLYQNHHFKEGNLVYKYTFQYMKRKSKLWKFFQQLENKAFNRKLDPLDFSEMIKVFLELDQINSAEMISSNMQSFFQNFHPDVFIHFFEYYNRQPGATVSSVTSEFLTTFKSNSFDEKEVKSYEFDKIKKKRELFYKENEKDNEKETNNQKDDDEEKNEKQLYGKLAKDDQLKDTPVRNIEMFKSILIHCYKNGYVEFAENLEAFMEEEGVLLDLEMFNSKLKLQAYQGRMVDEIFLNSGDFIIPPTLDSTKTTTGKTKKNQKKLKTEFMGNSQTFLAINYHQLIVKKDIDYSFSVLNRLKNQWSFKLNTFILNQLIFGLSRLNEIDKAIKYYKMIPTSTNGIQSKIMNQSVLLYTMAYFNYPSSALISFIKDNNNIIGSGSGDDLFDKVTLDLILYGYLLDNKFKQDQHMKFIQQQQQQQQQQNNDNNNNNIKINYTNMLDNLLQVLNYLKNESLITKLDKDSIDFIFSRLLLLKNNYNIKPSPTEFKLLKQLIK</sequence>
<dbReference type="FunCoup" id="Q553K0">
    <property type="interactions" value="435"/>
</dbReference>
<dbReference type="InterPro" id="IPR011990">
    <property type="entry name" value="TPR-like_helical_dom_sf"/>
</dbReference>
<dbReference type="EMBL" id="AAFI02000013">
    <property type="protein sequence ID" value="EAL69661.1"/>
    <property type="molecule type" value="Genomic_DNA"/>
</dbReference>
<comment type="caution">
    <text evidence="3">The sequence shown here is derived from an EMBL/GenBank/DDBJ whole genome shotgun (WGS) entry which is preliminary data.</text>
</comment>
<dbReference type="PaxDb" id="44689-DDB0217671"/>
<dbReference type="AlphaFoldDB" id="Q553K0"/>
<feature type="coiled-coil region" evidence="1">
    <location>
        <begin position="122"/>
        <end position="163"/>
    </location>
</feature>
<evidence type="ECO:0000313" key="4">
    <source>
        <dbReference type="Proteomes" id="UP000002195"/>
    </source>
</evidence>
<dbReference type="eggNOG" id="ENOG502RFG5">
    <property type="taxonomic scope" value="Eukaryota"/>
</dbReference>
<dbReference type="KEGG" id="ddi:DDB_G0275821"/>
<reference evidence="3 4" key="1">
    <citation type="journal article" date="2005" name="Nature">
        <title>The genome of the social amoeba Dictyostelium discoideum.</title>
        <authorList>
            <consortium name="The Dictyostelium discoideum Sequencing Consortium"/>
            <person name="Eichinger L."/>
            <person name="Pachebat J.A."/>
            <person name="Glockner G."/>
            <person name="Rajandream M.A."/>
            <person name="Sucgang R."/>
            <person name="Berriman M."/>
            <person name="Song J."/>
            <person name="Olsen R."/>
            <person name="Szafranski K."/>
            <person name="Xu Q."/>
            <person name="Tunggal B."/>
            <person name="Kummerfeld S."/>
            <person name="Madera M."/>
            <person name="Konfortov B.A."/>
            <person name="Rivero F."/>
            <person name="Bankier A.T."/>
            <person name="Lehmann R."/>
            <person name="Hamlin N."/>
            <person name="Davies R."/>
            <person name="Gaudet P."/>
            <person name="Fey P."/>
            <person name="Pilcher K."/>
            <person name="Chen G."/>
            <person name="Saunders D."/>
            <person name="Sodergren E."/>
            <person name="Davis P."/>
            <person name="Kerhornou A."/>
            <person name="Nie X."/>
            <person name="Hall N."/>
            <person name="Anjard C."/>
            <person name="Hemphill L."/>
            <person name="Bason N."/>
            <person name="Farbrother P."/>
            <person name="Desany B."/>
            <person name="Just E."/>
            <person name="Morio T."/>
            <person name="Rost R."/>
            <person name="Churcher C."/>
            <person name="Cooper J."/>
            <person name="Haydock S."/>
            <person name="van Driessche N."/>
            <person name="Cronin A."/>
            <person name="Goodhead I."/>
            <person name="Muzny D."/>
            <person name="Mourier T."/>
            <person name="Pain A."/>
            <person name="Lu M."/>
            <person name="Harper D."/>
            <person name="Lindsay R."/>
            <person name="Hauser H."/>
            <person name="James K."/>
            <person name="Quiles M."/>
            <person name="Madan Babu M."/>
            <person name="Saito T."/>
            <person name="Buchrieser C."/>
            <person name="Wardroper A."/>
            <person name="Felder M."/>
            <person name="Thangavelu M."/>
            <person name="Johnson D."/>
            <person name="Knights A."/>
            <person name="Loulseged H."/>
            <person name="Mungall K."/>
            <person name="Oliver K."/>
            <person name="Price C."/>
            <person name="Quail M.A."/>
            <person name="Urushihara H."/>
            <person name="Hernandez J."/>
            <person name="Rabbinowitsch E."/>
            <person name="Steffen D."/>
            <person name="Sanders M."/>
            <person name="Ma J."/>
            <person name="Kohara Y."/>
            <person name="Sharp S."/>
            <person name="Simmonds M."/>
            <person name="Spiegler S."/>
            <person name="Tivey A."/>
            <person name="Sugano S."/>
            <person name="White B."/>
            <person name="Walker D."/>
            <person name="Woodward J."/>
            <person name="Winckler T."/>
            <person name="Tanaka Y."/>
            <person name="Shaulsky G."/>
            <person name="Schleicher M."/>
            <person name="Weinstock G."/>
            <person name="Rosenthal A."/>
            <person name="Cox E.C."/>
            <person name="Chisholm R.L."/>
            <person name="Gibbs R."/>
            <person name="Loomis W.F."/>
            <person name="Platzer M."/>
            <person name="Kay R.R."/>
            <person name="Williams J."/>
            <person name="Dear P.H."/>
            <person name="Noegel A.A."/>
            <person name="Barrell B."/>
            <person name="Kuspa A."/>
        </authorList>
    </citation>
    <scope>NUCLEOTIDE SEQUENCE [LARGE SCALE GENOMIC DNA]</scope>
    <source>
        <strain evidence="3 4">AX4</strain>
    </source>
</reference>
<evidence type="ECO:0000313" key="3">
    <source>
        <dbReference type="EMBL" id="EAL69661.1"/>
    </source>
</evidence>
<dbReference type="Gene3D" id="1.25.40.10">
    <property type="entry name" value="Tetratricopeptide repeat domain"/>
    <property type="match status" value="1"/>
</dbReference>
<dbReference type="InParanoid" id="Q553K0"/>
<accession>Q553K0</accession>
<dbReference type="Proteomes" id="UP000002195">
    <property type="component" value="Unassembled WGS sequence"/>
</dbReference>
<keyword evidence="1" id="KW-0175">Coiled coil</keyword>
<dbReference type="GeneID" id="8619999"/>
<name>Q553K0_DICDI</name>
<evidence type="ECO:0000256" key="2">
    <source>
        <dbReference type="SAM" id="MobiDB-lite"/>
    </source>
</evidence>
<organism evidence="3 4">
    <name type="scientific">Dictyostelium discoideum</name>
    <name type="common">Social amoeba</name>
    <dbReference type="NCBI Taxonomy" id="44689"/>
    <lineage>
        <taxon>Eukaryota</taxon>
        <taxon>Amoebozoa</taxon>
        <taxon>Evosea</taxon>
        <taxon>Eumycetozoa</taxon>
        <taxon>Dictyostelia</taxon>
        <taxon>Dictyosteliales</taxon>
        <taxon>Dictyosteliaceae</taxon>
        <taxon>Dictyostelium</taxon>
    </lineage>
</organism>
<dbReference type="VEuPathDB" id="AmoebaDB:DDB_G0275821"/>
<feature type="coiled-coil region" evidence="1">
    <location>
        <begin position="43"/>
        <end position="86"/>
    </location>
</feature>
<dbReference type="OMA" id="NQFSANE"/>
<keyword evidence="4" id="KW-1185">Reference proteome</keyword>
<dbReference type="STRING" id="44689.Q553K0"/>
<dbReference type="dictyBase" id="DDB_G0275821"/>
<evidence type="ECO:0000256" key="1">
    <source>
        <dbReference type="SAM" id="Coils"/>
    </source>
</evidence>
<feature type="region of interest" description="Disordered" evidence="2">
    <location>
        <begin position="436"/>
        <end position="462"/>
    </location>
</feature>
<gene>
    <name evidence="3" type="ORF">DDB_G0275821</name>
</gene>
<dbReference type="HOGENOM" id="CLU_354284_0_0_1"/>
<proteinExistence type="predicted"/>
<dbReference type="RefSeq" id="XP_643413.1">
    <property type="nucleotide sequence ID" value="XM_638321.1"/>
</dbReference>
<protein>
    <submittedName>
        <fullName evidence="3">Uncharacterized protein</fullName>
    </submittedName>
</protein>